<protein>
    <submittedName>
        <fullName evidence="1">Gp49 family protein</fullName>
    </submittedName>
</protein>
<organism evidence="1 2">
    <name type="scientific">Brevundimonas olei</name>
    <dbReference type="NCBI Taxonomy" id="657642"/>
    <lineage>
        <taxon>Bacteria</taxon>
        <taxon>Pseudomonadati</taxon>
        <taxon>Pseudomonadota</taxon>
        <taxon>Alphaproteobacteria</taxon>
        <taxon>Caulobacterales</taxon>
        <taxon>Caulobacteraceae</taxon>
        <taxon>Brevundimonas</taxon>
    </lineage>
</organism>
<dbReference type="RefSeq" id="WP_338577800.1">
    <property type="nucleotide sequence ID" value="NZ_CP146369.1"/>
</dbReference>
<dbReference type="InterPro" id="IPR025915">
    <property type="entry name" value="Phage_gp49_66"/>
</dbReference>
<reference evidence="1 2" key="1">
    <citation type="submission" date="2024-02" db="EMBL/GenBank/DDBJ databases">
        <title>Distribution and functional of Brevundimonas-related endobacteria within Verticillium dahliae.</title>
        <authorList>
            <person name="Zeng H."/>
        </authorList>
    </citation>
    <scope>NUCLEOTIDE SEQUENCE [LARGE SCALE GENOMIC DNA]</scope>
    <source>
        <strain evidence="1 2">TRM 44200</strain>
    </source>
</reference>
<sequence>MDDALKVSDAEAAKVAIAPRVTLEDLERSIASEHYIRANEAVTTSHGDAYSEVSENALACLTLCVLVTKSGFTVTGESACAAPENFNAELGRKFAREQAIRKLWAFEGFALRKRLSEAA</sequence>
<proteinExistence type="predicted"/>
<keyword evidence="2" id="KW-1185">Reference proteome</keyword>
<accession>A0ABZ2IDQ7</accession>
<gene>
    <name evidence="1" type="ORF">V8J38_02780</name>
</gene>
<evidence type="ECO:0000313" key="1">
    <source>
        <dbReference type="EMBL" id="WWT55377.1"/>
    </source>
</evidence>
<name>A0ABZ2IDQ7_9CAUL</name>
<dbReference type="Pfam" id="PF13876">
    <property type="entry name" value="Phage_gp49_66"/>
    <property type="match status" value="1"/>
</dbReference>
<dbReference type="EMBL" id="CP146369">
    <property type="protein sequence ID" value="WWT55377.1"/>
    <property type="molecule type" value="Genomic_DNA"/>
</dbReference>
<evidence type="ECO:0000313" key="2">
    <source>
        <dbReference type="Proteomes" id="UP001363460"/>
    </source>
</evidence>
<dbReference type="Proteomes" id="UP001363460">
    <property type="component" value="Chromosome"/>
</dbReference>